<accession>A0ABP0YEC5</accession>
<dbReference type="Gene3D" id="2.60.40.790">
    <property type="match status" value="1"/>
</dbReference>
<proteinExistence type="inferred from homology"/>
<feature type="domain" description="SHSP" evidence="4">
    <location>
        <begin position="41"/>
        <end position="155"/>
    </location>
</feature>
<dbReference type="EMBL" id="OZ021737">
    <property type="protein sequence ID" value="CAK9317333.1"/>
    <property type="molecule type" value="Genomic_DNA"/>
</dbReference>
<name>A0ABP0YEC5_9ROSI</name>
<gene>
    <name evidence="5" type="ORF">CITCOLO1_LOCUS9236</name>
</gene>
<dbReference type="InterPro" id="IPR008978">
    <property type="entry name" value="HSP20-like_chaperone"/>
</dbReference>
<keyword evidence="1" id="KW-0346">Stress response</keyword>
<protein>
    <recommendedName>
        <fullName evidence="4">SHSP domain-containing protein</fullName>
    </recommendedName>
</protein>
<dbReference type="Pfam" id="PF00011">
    <property type="entry name" value="HSP20"/>
    <property type="match status" value="1"/>
</dbReference>
<dbReference type="PROSITE" id="PS01031">
    <property type="entry name" value="SHSP"/>
    <property type="match status" value="1"/>
</dbReference>
<reference evidence="5 6" key="1">
    <citation type="submission" date="2024-03" db="EMBL/GenBank/DDBJ databases">
        <authorList>
            <person name="Gkanogiannis A."/>
            <person name="Becerra Lopez-Lavalle L."/>
        </authorList>
    </citation>
    <scope>NUCLEOTIDE SEQUENCE [LARGE SCALE GENOMIC DNA]</scope>
</reference>
<evidence type="ECO:0000259" key="4">
    <source>
        <dbReference type="PROSITE" id="PS01031"/>
    </source>
</evidence>
<comment type="similarity">
    <text evidence="2 3">Belongs to the small heat shock protein (HSP20) family.</text>
</comment>
<evidence type="ECO:0000256" key="3">
    <source>
        <dbReference type="RuleBase" id="RU003616"/>
    </source>
</evidence>
<dbReference type="Proteomes" id="UP001642487">
    <property type="component" value="Chromosome 3"/>
</dbReference>
<evidence type="ECO:0000313" key="5">
    <source>
        <dbReference type="EMBL" id="CAK9317333.1"/>
    </source>
</evidence>
<organism evidence="5 6">
    <name type="scientific">Citrullus colocynthis</name>
    <name type="common">colocynth</name>
    <dbReference type="NCBI Taxonomy" id="252529"/>
    <lineage>
        <taxon>Eukaryota</taxon>
        <taxon>Viridiplantae</taxon>
        <taxon>Streptophyta</taxon>
        <taxon>Embryophyta</taxon>
        <taxon>Tracheophyta</taxon>
        <taxon>Spermatophyta</taxon>
        <taxon>Magnoliopsida</taxon>
        <taxon>eudicotyledons</taxon>
        <taxon>Gunneridae</taxon>
        <taxon>Pentapetalae</taxon>
        <taxon>rosids</taxon>
        <taxon>fabids</taxon>
        <taxon>Cucurbitales</taxon>
        <taxon>Cucurbitaceae</taxon>
        <taxon>Benincaseae</taxon>
        <taxon>Citrullus</taxon>
    </lineage>
</organism>
<dbReference type="InterPro" id="IPR002068">
    <property type="entry name" value="A-crystallin/Hsp20_dom"/>
</dbReference>
<evidence type="ECO:0000313" key="6">
    <source>
        <dbReference type="Proteomes" id="UP001642487"/>
    </source>
</evidence>
<dbReference type="PANTHER" id="PTHR11527">
    <property type="entry name" value="HEAT-SHOCK PROTEIN 20 FAMILY MEMBER"/>
    <property type="match status" value="1"/>
</dbReference>
<keyword evidence="6" id="KW-1185">Reference proteome</keyword>
<dbReference type="InterPro" id="IPR031107">
    <property type="entry name" value="Small_HSP"/>
</dbReference>
<evidence type="ECO:0000256" key="1">
    <source>
        <dbReference type="ARBA" id="ARBA00023016"/>
    </source>
</evidence>
<evidence type="ECO:0000256" key="2">
    <source>
        <dbReference type="PROSITE-ProRule" id="PRU00285"/>
    </source>
</evidence>
<sequence>MEVAKMGLDPIFLNALHDLLDFTDEPGQSSHHAPSRAYVRDAKAMAATPADVVEYPNSYQFTIDMPGLKPDQIKVKIEDNQLVVSGERKRESEKVKEGKFVRMERRLGKYLKKFDLPETADADKVSAAYQDGVLSVTVEKKPPPEAKKAKSIEVHVATQTRNATEAPGTSFQLFSTLPENSSFYSFTLTHSQPTCTYKIQPTILASPQPRQLNPRASAIAKIFLRRSIPSVFFRFTLKDFSN</sequence>
<dbReference type="CDD" id="cd06464">
    <property type="entry name" value="ACD_sHsps-like"/>
    <property type="match status" value="1"/>
</dbReference>
<dbReference type="SUPFAM" id="SSF49764">
    <property type="entry name" value="HSP20-like chaperones"/>
    <property type="match status" value="1"/>
</dbReference>